<accession>A0ABZ0Q8E6</accession>
<evidence type="ECO:0000256" key="1">
    <source>
        <dbReference type="SAM" id="SignalP"/>
    </source>
</evidence>
<reference evidence="2 3" key="1">
    <citation type="submission" date="2023-11" db="EMBL/GenBank/DDBJ databases">
        <title>Plant-associative lifestyle of Vibrio porteresiae and its evolutionary dynamics.</title>
        <authorList>
            <person name="Rameshkumar N."/>
            <person name="Kirti K."/>
        </authorList>
    </citation>
    <scope>NUCLEOTIDE SEQUENCE [LARGE SCALE GENOMIC DNA]</scope>
    <source>
        <strain evidence="2 3">MSSRF30</strain>
    </source>
</reference>
<dbReference type="Proteomes" id="UP001304071">
    <property type="component" value="Chromosome 1"/>
</dbReference>
<dbReference type="RefSeq" id="WP_261892387.1">
    <property type="nucleotide sequence ID" value="NZ_AP024895.1"/>
</dbReference>
<evidence type="ECO:0000313" key="3">
    <source>
        <dbReference type="Proteomes" id="UP001304071"/>
    </source>
</evidence>
<keyword evidence="3" id="KW-1185">Reference proteome</keyword>
<feature type="chain" id="PRO_5047077964" evidence="1">
    <location>
        <begin position="43"/>
        <end position="124"/>
    </location>
</feature>
<evidence type="ECO:0000313" key="2">
    <source>
        <dbReference type="EMBL" id="WPC72718.1"/>
    </source>
</evidence>
<keyword evidence="1" id="KW-0732">Signal</keyword>
<gene>
    <name evidence="2" type="ORF">R8Z52_11325</name>
</gene>
<feature type="signal peptide" evidence="1">
    <location>
        <begin position="1"/>
        <end position="42"/>
    </location>
</feature>
<name>A0ABZ0Q8E6_9VIBR</name>
<dbReference type="EMBL" id="CP138203">
    <property type="protein sequence ID" value="WPC72718.1"/>
    <property type="molecule type" value="Genomic_DNA"/>
</dbReference>
<organism evidence="2 3">
    <name type="scientific">Vibrio porteresiae DSM 19223</name>
    <dbReference type="NCBI Taxonomy" id="1123496"/>
    <lineage>
        <taxon>Bacteria</taxon>
        <taxon>Pseudomonadati</taxon>
        <taxon>Pseudomonadota</taxon>
        <taxon>Gammaproteobacteria</taxon>
        <taxon>Vibrionales</taxon>
        <taxon>Vibrionaceae</taxon>
        <taxon>Vibrio</taxon>
    </lineage>
</organism>
<protein>
    <submittedName>
        <fullName evidence="2">Uncharacterized protein</fullName>
    </submittedName>
</protein>
<sequence length="124" mass="13383">MQRIKSSLTHFSLKLVLCLREVKALSCILLAALFYTLPSASAADLTQEDLEPFCNNTTIWENKTVTGGQTITPEQCMAVAIPCAAEIAEQEEDTTPSINLLYGCVFSALGIQLPSVDEDISSGN</sequence>
<proteinExistence type="predicted"/>